<sequence length="122" mass="13412">MEVATPDREVLLKARAAKLHQAGREAKGFFKLMANASLLKQGVDRLQVHPVPTFINMSPTAACPSFLPPPVGDVCNSGNYWQRLGVSCERPPVVSEQTLGCPCPVLTNSDPGRRVHRFFWVV</sequence>
<evidence type="ECO:0000313" key="2">
    <source>
        <dbReference type="Proteomes" id="UP000245119"/>
    </source>
</evidence>
<dbReference type="AlphaFoldDB" id="A0A2T7PIU3"/>
<organism evidence="1 2">
    <name type="scientific">Pomacea canaliculata</name>
    <name type="common">Golden apple snail</name>
    <dbReference type="NCBI Taxonomy" id="400727"/>
    <lineage>
        <taxon>Eukaryota</taxon>
        <taxon>Metazoa</taxon>
        <taxon>Spiralia</taxon>
        <taxon>Lophotrochozoa</taxon>
        <taxon>Mollusca</taxon>
        <taxon>Gastropoda</taxon>
        <taxon>Caenogastropoda</taxon>
        <taxon>Architaenioglossa</taxon>
        <taxon>Ampullarioidea</taxon>
        <taxon>Ampullariidae</taxon>
        <taxon>Pomacea</taxon>
    </lineage>
</organism>
<accession>A0A2T7PIU3</accession>
<comment type="caution">
    <text evidence="1">The sequence shown here is derived from an EMBL/GenBank/DDBJ whole genome shotgun (WGS) entry which is preliminary data.</text>
</comment>
<keyword evidence="2" id="KW-1185">Reference proteome</keyword>
<name>A0A2T7PIU3_POMCA</name>
<proteinExistence type="predicted"/>
<gene>
    <name evidence="1" type="ORF">C0Q70_04588</name>
</gene>
<evidence type="ECO:0000313" key="1">
    <source>
        <dbReference type="EMBL" id="PVD33334.1"/>
    </source>
</evidence>
<dbReference type="Proteomes" id="UP000245119">
    <property type="component" value="Linkage Group LG3"/>
</dbReference>
<reference evidence="1 2" key="1">
    <citation type="submission" date="2018-04" db="EMBL/GenBank/DDBJ databases">
        <title>The genome of golden apple snail Pomacea canaliculata provides insight into stress tolerance and invasive adaptation.</title>
        <authorList>
            <person name="Liu C."/>
            <person name="Liu B."/>
            <person name="Ren Y."/>
            <person name="Zhang Y."/>
            <person name="Wang H."/>
            <person name="Li S."/>
            <person name="Jiang F."/>
            <person name="Yin L."/>
            <person name="Zhang G."/>
            <person name="Qian W."/>
            <person name="Fan W."/>
        </authorList>
    </citation>
    <scope>NUCLEOTIDE SEQUENCE [LARGE SCALE GENOMIC DNA]</scope>
    <source>
        <strain evidence="1">SZHN2017</strain>
        <tissue evidence="1">Muscle</tissue>
    </source>
</reference>
<protein>
    <submittedName>
        <fullName evidence="1">Uncharacterized protein</fullName>
    </submittedName>
</protein>
<dbReference type="EMBL" id="PZQS01000003">
    <property type="protein sequence ID" value="PVD33334.1"/>
    <property type="molecule type" value="Genomic_DNA"/>
</dbReference>